<proteinExistence type="predicted"/>
<accession>A0AA35TDI7</accession>
<feature type="domain" description="Tuberin-type" evidence="1">
    <location>
        <begin position="560"/>
        <end position="879"/>
    </location>
</feature>
<dbReference type="PRINTS" id="PR01431">
    <property type="entry name" value="TUBERIN"/>
</dbReference>
<dbReference type="InterPro" id="IPR027107">
    <property type="entry name" value="Tuberin/Ral-act_asu"/>
</dbReference>
<gene>
    <name evidence="3" type="ORF">GBAR_LOCUS25163</name>
</gene>
<dbReference type="Pfam" id="PF03542">
    <property type="entry name" value="Tuberin"/>
    <property type="match status" value="1"/>
</dbReference>
<dbReference type="AlphaFoldDB" id="A0AA35TDI7"/>
<dbReference type="GO" id="GO:0005634">
    <property type="term" value="C:nucleus"/>
    <property type="evidence" value="ECO:0007669"/>
    <property type="project" value="InterPro"/>
</dbReference>
<dbReference type="PANTHER" id="PTHR10063:SF0">
    <property type="entry name" value="TUBERIN"/>
    <property type="match status" value="1"/>
</dbReference>
<name>A0AA35TDI7_GEOBA</name>
<feature type="domain" description="Tuberin N-terminal" evidence="2">
    <location>
        <begin position="58"/>
        <end position="480"/>
    </location>
</feature>
<evidence type="ECO:0000259" key="1">
    <source>
        <dbReference type="Pfam" id="PF03542"/>
    </source>
</evidence>
<dbReference type="Proteomes" id="UP001174909">
    <property type="component" value="Unassembled WGS sequence"/>
</dbReference>
<comment type="caution">
    <text evidence="3">The sequence shown here is derived from an EMBL/GenBank/DDBJ whole genome shotgun (WGS) entry which is preliminary data.</text>
</comment>
<dbReference type="InterPro" id="IPR024584">
    <property type="entry name" value="Tuberin_N"/>
</dbReference>
<evidence type="ECO:0000313" key="4">
    <source>
        <dbReference type="Proteomes" id="UP001174909"/>
    </source>
</evidence>
<dbReference type="Pfam" id="PF11864">
    <property type="entry name" value="DUF3384"/>
    <property type="match status" value="1"/>
</dbReference>
<dbReference type="InterPro" id="IPR003913">
    <property type="entry name" value="Tuberin"/>
</dbReference>
<dbReference type="GO" id="GO:0051898">
    <property type="term" value="P:negative regulation of phosphatidylinositol 3-kinase/protein kinase B signal transduction"/>
    <property type="evidence" value="ECO:0007669"/>
    <property type="project" value="TreeGrafter"/>
</dbReference>
<dbReference type="PANTHER" id="PTHR10063">
    <property type="entry name" value="TUBERIN"/>
    <property type="match status" value="1"/>
</dbReference>
<dbReference type="InterPro" id="IPR018515">
    <property type="entry name" value="Tuberin-type_domain"/>
</dbReference>
<dbReference type="InterPro" id="IPR016024">
    <property type="entry name" value="ARM-type_fold"/>
</dbReference>
<evidence type="ECO:0000313" key="3">
    <source>
        <dbReference type="EMBL" id="CAI8045481.1"/>
    </source>
</evidence>
<organism evidence="3 4">
    <name type="scientific">Geodia barretti</name>
    <name type="common">Barrett's horny sponge</name>
    <dbReference type="NCBI Taxonomy" id="519541"/>
    <lineage>
        <taxon>Eukaryota</taxon>
        <taxon>Metazoa</taxon>
        <taxon>Porifera</taxon>
        <taxon>Demospongiae</taxon>
        <taxon>Heteroscleromorpha</taxon>
        <taxon>Tetractinellida</taxon>
        <taxon>Astrophorina</taxon>
        <taxon>Geodiidae</taxon>
        <taxon>Geodia</taxon>
    </lineage>
</organism>
<sequence length="931" mass="103842">MQTNEKDAGGGVGIRLKLGSLFSPKATPTAGKARDDVDHGTFITADVLRELDQGLPTQRRVRVMRELLEIVGSKRLEEYAVQSIWRAVQDLLDRSQPADVRQAVLQFTQCLVQGQYSELGVMRAHFFRVIQSHQVEEDSQQRLELLIALTLGGKDIQYFEEEIGPFLAEWIPQLPAHVSVEQLLGLLVKLVHYNSAYLEEDVLSQLVSHTCSLATNPSSPSETELCLSFLDAVICYAVFPPQTILSCIVTLCHTLNIERFIQKSLEVMQRLLGTHLGHTVIYTMCSVLQDKVHEADVLLLRGAVFFISMSLWGVKKVDTLSLPFTAVLPAIHQASLSGHTLVIYEVTLSVLRLVRHYSSRLGPREWEMIFHILHATQRHLSQQAELSSAAQLQSTLQDIFSSVEQFWKDRENSIGPVHLFFQLLDEVRVTLPVTSVLSLLHYQSQTIDAAELDWLPQISLFMDKFFRSETRLVVRREALGFLDRVLVDHWLTQQDPLLQQVLLPVFTPLSMDTDPDLRCQAVQLMIKFLPSSSPTHTSSLLEIVSQVLMRGLGEGSEARLPDCKAAVFGLTQLLKEAIYRPGPLAGQVLSVLLQFLRQVYAGAYFTTTTCVLRINVFNCLLSLRANSSGQLGFHDDDGSRDIEYSPFQVCALGGQRSVLVPQTVVDLGGVFQAATSCLEKDVEWEAVFQLLHLLRGTLQCRTLTLSAMPDLSTLPPLLSSLLNSNKLGLFSNRLSVADVGASVFPLLALLATYPSHLDRRAQHDLVVCLEGGLVGKQAVKCMSALAVCSLELQPTMSRCLPRVLYRLGQVAATPIMAVPTLEFLAGLIPIPSLVSGFVEEEYLSVFGIALPYTNHHRYPPYVVSMAHHVISCWFLKCRIRYRPRVARFISKVTSFKYNSESLPDLFMCMLTSTQGAETLVHNNGALRSTWA</sequence>
<keyword evidence="4" id="KW-1185">Reference proteome</keyword>
<dbReference type="SUPFAM" id="SSF48371">
    <property type="entry name" value="ARM repeat"/>
    <property type="match status" value="1"/>
</dbReference>
<dbReference type="EMBL" id="CASHTH010003476">
    <property type="protein sequence ID" value="CAI8045481.1"/>
    <property type="molecule type" value="Genomic_DNA"/>
</dbReference>
<dbReference type="GO" id="GO:0030178">
    <property type="term" value="P:negative regulation of Wnt signaling pathway"/>
    <property type="evidence" value="ECO:0007669"/>
    <property type="project" value="TreeGrafter"/>
</dbReference>
<protein>
    <submittedName>
        <fullName evidence="3">Tuberin</fullName>
    </submittedName>
</protein>
<dbReference type="GO" id="GO:0032007">
    <property type="term" value="P:negative regulation of TOR signaling"/>
    <property type="evidence" value="ECO:0007669"/>
    <property type="project" value="InterPro"/>
</dbReference>
<dbReference type="GO" id="GO:0051726">
    <property type="term" value="P:regulation of cell cycle"/>
    <property type="evidence" value="ECO:0007669"/>
    <property type="project" value="TreeGrafter"/>
</dbReference>
<reference evidence="3" key="1">
    <citation type="submission" date="2023-03" db="EMBL/GenBank/DDBJ databases">
        <authorList>
            <person name="Steffen K."/>
            <person name="Cardenas P."/>
        </authorList>
    </citation>
    <scope>NUCLEOTIDE SEQUENCE</scope>
</reference>
<dbReference type="GO" id="GO:0005096">
    <property type="term" value="F:GTPase activator activity"/>
    <property type="evidence" value="ECO:0007669"/>
    <property type="project" value="InterPro"/>
</dbReference>
<evidence type="ECO:0000259" key="2">
    <source>
        <dbReference type="Pfam" id="PF11864"/>
    </source>
</evidence>
<dbReference type="GO" id="GO:0033596">
    <property type="term" value="C:TSC1-TSC2 complex"/>
    <property type="evidence" value="ECO:0007669"/>
    <property type="project" value="InterPro"/>
</dbReference>